<evidence type="ECO:0000256" key="2">
    <source>
        <dbReference type="SAM" id="MobiDB-lite"/>
    </source>
</evidence>
<reference evidence="3" key="1">
    <citation type="journal article" date="2021" name="IMA Fungus">
        <title>Genomic characterization of three marine fungi, including Emericellopsis atlantica sp. nov. with signatures of a generalist lifestyle and marine biomass degradation.</title>
        <authorList>
            <person name="Hagestad O.C."/>
            <person name="Hou L."/>
            <person name="Andersen J.H."/>
            <person name="Hansen E.H."/>
            <person name="Altermark B."/>
            <person name="Li C."/>
            <person name="Kuhnert E."/>
            <person name="Cox R.J."/>
            <person name="Crous P.W."/>
            <person name="Spatafora J.W."/>
            <person name="Lail K."/>
            <person name="Amirebrahimi M."/>
            <person name="Lipzen A."/>
            <person name="Pangilinan J."/>
            <person name="Andreopoulos W."/>
            <person name="Hayes R.D."/>
            <person name="Ng V."/>
            <person name="Grigoriev I.V."/>
            <person name="Jackson S.A."/>
            <person name="Sutton T.D.S."/>
            <person name="Dobson A.D.W."/>
            <person name="Rama T."/>
        </authorList>
    </citation>
    <scope>NUCLEOTIDE SEQUENCE</scope>
    <source>
        <strain evidence="3">TRa018bII</strain>
    </source>
</reference>
<protein>
    <submittedName>
        <fullName evidence="3">Uncharacterized protein</fullName>
    </submittedName>
</protein>
<dbReference type="AlphaFoldDB" id="A0A9P7Y7S1"/>
<name>A0A9P7Y7S1_9HELO</name>
<evidence type="ECO:0000313" key="4">
    <source>
        <dbReference type="Proteomes" id="UP000824998"/>
    </source>
</evidence>
<organism evidence="3 4">
    <name type="scientific">Amylocarpus encephaloides</name>
    <dbReference type="NCBI Taxonomy" id="45428"/>
    <lineage>
        <taxon>Eukaryota</taxon>
        <taxon>Fungi</taxon>
        <taxon>Dikarya</taxon>
        <taxon>Ascomycota</taxon>
        <taxon>Pezizomycotina</taxon>
        <taxon>Leotiomycetes</taxon>
        <taxon>Helotiales</taxon>
        <taxon>Helotiales incertae sedis</taxon>
        <taxon>Amylocarpus</taxon>
    </lineage>
</organism>
<keyword evidence="4" id="KW-1185">Reference proteome</keyword>
<accession>A0A9P7Y7S1</accession>
<feature type="coiled-coil region" evidence="1">
    <location>
        <begin position="492"/>
        <end position="519"/>
    </location>
</feature>
<gene>
    <name evidence="3" type="ORF">BJ875DRAFT_257571</name>
</gene>
<evidence type="ECO:0000313" key="3">
    <source>
        <dbReference type="EMBL" id="KAG9228212.1"/>
    </source>
</evidence>
<feature type="region of interest" description="Disordered" evidence="2">
    <location>
        <begin position="246"/>
        <end position="343"/>
    </location>
</feature>
<dbReference type="OrthoDB" id="5061653at2759"/>
<feature type="compositionally biased region" description="Basic and acidic residues" evidence="2">
    <location>
        <begin position="283"/>
        <end position="295"/>
    </location>
</feature>
<evidence type="ECO:0000256" key="1">
    <source>
        <dbReference type="SAM" id="Coils"/>
    </source>
</evidence>
<keyword evidence="1" id="KW-0175">Coiled coil</keyword>
<dbReference type="EMBL" id="MU252018">
    <property type="protein sequence ID" value="KAG9228212.1"/>
    <property type="molecule type" value="Genomic_DNA"/>
</dbReference>
<sequence>MPSSSSSSSSPSNFGHARHARLDATLIQDPAATATSLLSSWKQQRTSNEKDTLLFLRNRLDSVPSSHRLKVSTLLAQQIECEIISGGQFKVLLRTTRNYIRKHRKHESNLKFLSTSWPSGRWCPPEYWKPDPGMNLVEDMKSITKKAIATGMPLESLWEEGGMLRDAVEVAPVRAGMRRLICSQAIGKVKTIALTWGVNDGGNDDSGNEEGRNEDNFVVQVDMEDSEAHGQDHPLGQTKGALGNNAEREEQAQSDLQDQGDGIGDDEPMASDSNGEGDTQLEDDSHLSFADGRDQEDLETPEIGRRAPIGRPEDFDDSLRAAERDSSPLARVNSSTNSPRLFGTISEWSDRSPTWTSRKRALSSIIATQKKAKIGVLPPEHVSPEASKDGSGLTYAAEMHEAIQEPLKRIQDQQQDFSEDLEQMRETLILAHSDASDAAQNLEKAKQHRGEMEGRRQTAQCYLEDCEKYEQAGNSVISEEHQLIRDIVHSHVQESRQKLDEAKREEREAQEVVVRAETASEAAADTARRQELAQKWVVQEQQKLKDDLKIFVRRLCSDLGLAVVG</sequence>
<dbReference type="Proteomes" id="UP000824998">
    <property type="component" value="Unassembled WGS sequence"/>
</dbReference>
<proteinExistence type="predicted"/>
<comment type="caution">
    <text evidence="3">The sequence shown here is derived from an EMBL/GenBank/DDBJ whole genome shotgun (WGS) entry which is preliminary data.</text>
</comment>
<feature type="compositionally biased region" description="Basic and acidic residues" evidence="2">
    <location>
        <begin position="311"/>
        <end position="326"/>
    </location>
</feature>